<dbReference type="InterPro" id="IPR001678">
    <property type="entry name" value="MeTrfase_RsmB-F_NOP2_dom"/>
</dbReference>
<keyword evidence="4 11" id="KW-0808">Transferase</keyword>
<feature type="binding site" evidence="11">
    <location>
        <begin position="301"/>
        <end position="307"/>
    </location>
    <ligand>
        <name>S-adenosyl-L-methionine</name>
        <dbReference type="ChEBI" id="CHEBI:59789"/>
    </ligand>
</feature>
<dbReference type="CDD" id="cd02440">
    <property type="entry name" value="AdoMet_MTases"/>
    <property type="match status" value="1"/>
</dbReference>
<reference evidence="15" key="1">
    <citation type="submission" date="2025-08" db="UniProtKB">
        <authorList>
            <consortium name="RefSeq"/>
        </authorList>
    </citation>
    <scope>IDENTIFICATION</scope>
    <source>
        <tissue evidence="15">Whole organism</tissue>
    </source>
</reference>
<feature type="binding site" evidence="11">
    <location>
        <position position="357"/>
    </location>
    <ligand>
        <name>S-adenosyl-L-methionine</name>
        <dbReference type="ChEBI" id="CHEBI:59789"/>
    </ligand>
</feature>
<evidence type="ECO:0000256" key="6">
    <source>
        <dbReference type="ARBA" id="ARBA00022884"/>
    </source>
</evidence>
<evidence type="ECO:0000256" key="12">
    <source>
        <dbReference type="SAM" id="MobiDB-lite"/>
    </source>
</evidence>
<evidence type="ECO:0000256" key="2">
    <source>
        <dbReference type="ARBA" id="ARBA00022552"/>
    </source>
</evidence>
<dbReference type="GO" id="GO:0003723">
    <property type="term" value="F:RNA binding"/>
    <property type="evidence" value="ECO:0007669"/>
    <property type="project" value="UniProtKB-UniRule"/>
</dbReference>
<protein>
    <recommendedName>
        <fullName evidence="9">NOL1/NOP2/Sun domain family member 4</fullName>
    </recommendedName>
</protein>
<dbReference type="KEGG" id="hazt:108669964"/>
<evidence type="ECO:0000256" key="11">
    <source>
        <dbReference type="PROSITE-ProRule" id="PRU01023"/>
    </source>
</evidence>
<name>A0A8B7NGZ4_HYAAZ</name>
<dbReference type="GO" id="GO:0005762">
    <property type="term" value="C:mitochondrial large ribosomal subunit"/>
    <property type="evidence" value="ECO:0007669"/>
    <property type="project" value="TreeGrafter"/>
</dbReference>
<dbReference type="AlphaFoldDB" id="A0A8B7NGZ4"/>
<dbReference type="Gene3D" id="3.40.50.150">
    <property type="entry name" value="Vaccinia Virus protein VP39"/>
    <property type="match status" value="1"/>
</dbReference>
<sequence>MNYCYTRSKLLCRSSKHLIQRYSQRAKKKTACELALEYFDVSYGNIYGKEWPSVRLGLLSEPKFVSIINNQCPNFQQTLRKLQNLGCYDVGAHYRKNCADVMAARQSSRLAQAHEQDKNDDDSPDVTGTHSNHSLRKPIRELSDDELGELVNTPAPPTYPKEFRDLSGNFESVPCKPTSDRLILPQPHISIDMQIQALQEFMPSTGLKGLAELTDESEIFDRYRAAFEADDTPSINVEKSNTLIHWPELLTVLAFPRLDISRFPKPGYVSGLTDHYPLDGGSLLPVLLLDLQAGDSVLDLCAAPGGKSMAILQTTLPERLHSNDKSSARVLRLKTSMKQYFPEGSRALQSLQITQVDGTELELGAEGPYDRVLVDAPCLGDRYALHDADNNIFEKSRRQERLAMPEVQADLLVRALQLASHQLVRLWLNEGEPYGWYV</sequence>
<evidence type="ECO:0000256" key="1">
    <source>
        <dbReference type="ARBA" id="ARBA00004173"/>
    </source>
</evidence>
<dbReference type="PROSITE" id="PS51686">
    <property type="entry name" value="SAM_MT_RSMB_NOP"/>
    <property type="match status" value="1"/>
</dbReference>
<evidence type="ECO:0000256" key="4">
    <source>
        <dbReference type="ARBA" id="ARBA00022679"/>
    </source>
</evidence>
<keyword evidence="3 11" id="KW-0489">Methyltransferase</keyword>
<dbReference type="Proteomes" id="UP000694843">
    <property type="component" value="Unplaced"/>
</dbReference>
<dbReference type="PRINTS" id="PR02008">
    <property type="entry name" value="RCMTFAMILY"/>
</dbReference>
<dbReference type="InterPro" id="IPR049560">
    <property type="entry name" value="MeTrfase_RsmB-F_NOP2_cat"/>
</dbReference>
<dbReference type="InterPro" id="IPR023267">
    <property type="entry name" value="RCMT"/>
</dbReference>
<evidence type="ECO:0000313" key="14">
    <source>
        <dbReference type="Proteomes" id="UP000694843"/>
    </source>
</evidence>
<feature type="binding site" evidence="11">
    <location>
        <position position="375"/>
    </location>
    <ligand>
        <name>S-adenosyl-L-methionine</name>
        <dbReference type="ChEBI" id="CHEBI:59789"/>
    </ligand>
</feature>
<evidence type="ECO:0000256" key="10">
    <source>
        <dbReference type="ARBA" id="ARBA00049302"/>
    </source>
</evidence>
<dbReference type="Pfam" id="PF01189">
    <property type="entry name" value="Methyltr_RsmB-F"/>
    <property type="match status" value="1"/>
</dbReference>
<evidence type="ECO:0000256" key="7">
    <source>
        <dbReference type="ARBA" id="ARBA00022946"/>
    </source>
</evidence>
<dbReference type="GO" id="GO:0008173">
    <property type="term" value="F:RNA methyltransferase activity"/>
    <property type="evidence" value="ECO:0007669"/>
    <property type="project" value="InterPro"/>
</dbReference>
<keyword evidence="14" id="KW-1185">Reference proteome</keyword>
<dbReference type="GeneID" id="108669964"/>
<evidence type="ECO:0000256" key="8">
    <source>
        <dbReference type="ARBA" id="ARBA00023128"/>
    </source>
</evidence>
<dbReference type="SUPFAM" id="SSF53335">
    <property type="entry name" value="S-adenosyl-L-methionine-dependent methyltransferases"/>
    <property type="match status" value="1"/>
</dbReference>
<comment type="catalytic activity">
    <reaction evidence="10">
        <text>a cytidine in rRNA + S-adenosyl-L-methionine = a 5-methylcytidine in rRNA + S-adenosyl-L-homocysteine + H(+)</text>
        <dbReference type="Rhea" id="RHEA:61484"/>
        <dbReference type="Rhea" id="RHEA-COMP:15836"/>
        <dbReference type="Rhea" id="RHEA-COMP:15837"/>
        <dbReference type="ChEBI" id="CHEBI:15378"/>
        <dbReference type="ChEBI" id="CHEBI:57856"/>
        <dbReference type="ChEBI" id="CHEBI:59789"/>
        <dbReference type="ChEBI" id="CHEBI:74483"/>
        <dbReference type="ChEBI" id="CHEBI:82748"/>
    </reaction>
</comment>
<dbReference type="OrthoDB" id="8020218at2759"/>
<keyword evidence="7" id="KW-0809">Transit peptide</keyword>
<gene>
    <name evidence="15" type="primary">LOC108669964</name>
</gene>
<keyword evidence="5 11" id="KW-0949">S-adenosyl-L-methionine</keyword>
<keyword evidence="2" id="KW-0698">rRNA processing</keyword>
<comment type="similarity">
    <text evidence="11">Belongs to the class I-like SAM-binding methyltransferase superfamily. RsmB/NOP family.</text>
</comment>
<comment type="subcellular location">
    <subcellularLocation>
        <location evidence="1">Mitochondrion</location>
    </subcellularLocation>
</comment>
<dbReference type="OMA" id="ESSHYEA"/>
<dbReference type="PANTHER" id="PTHR22808">
    <property type="entry name" value="NCL1 YEAST -RELATED NOL1/NOP2/FMU SUN DOMAIN-CONTAINING"/>
    <property type="match status" value="1"/>
</dbReference>
<feature type="region of interest" description="Disordered" evidence="12">
    <location>
        <begin position="109"/>
        <end position="161"/>
    </location>
</feature>
<comment type="caution">
    <text evidence="11">Lacks conserved residue(s) required for the propagation of feature annotation.</text>
</comment>
<keyword evidence="6 11" id="KW-0694">RNA-binding</keyword>
<dbReference type="GO" id="GO:0031167">
    <property type="term" value="P:rRNA methylation"/>
    <property type="evidence" value="ECO:0007669"/>
    <property type="project" value="TreeGrafter"/>
</dbReference>
<keyword evidence="8" id="KW-0496">Mitochondrion</keyword>
<dbReference type="PANTHER" id="PTHR22808:SF3">
    <property type="entry name" value="5-METHYLCYTOSINE RRNA METHYLTRANSFERASE NSUN4"/>
    <property type="match status" value="1"/>
</dbReference>
<dbReference type="RefSeq" id="XP_018012899.2">
    <property type="nucleotide sequence ID" value="XM_018157410.2"/>
</dbReference>
<evidence type="ECO:0000256" key="9">
    <source>
        <dbReference type="ARBA" id="ARBA00042050"/>
    </source>
</evidence>
<proteinExistence type="inferred from homology"/>
<evidence type="ECO:0000313" key="15">
    <source>
        <dbReference type="RefSeq" id="XP_018012899.2"/>
    </source>
</evidence>
<dbReference type="InterPro" id="IPR029063">
    <property type="entry name" value="SAM-dependent_MTases_sf"/>
</dbReference>
<organism evidence="14 15">
    <name type="scientific">Hyalella azteca</name>
    <name type="common">Amphipod</name>
    <dbReference type="NCBI Taxonomy" id="294128"/>
    <lineage>
        <taxon>Eukaryota</taxon>
        <taxon>Metazoa</taxon>
        <taxon>Ecdysozoa</taxon>
        <taxon>Arthropoda</taxon>
        <taxon>Crustacea</taxon>
        <taxon>Multicrustacea</taxon>
        <taxon>Malacostraca</taxon>
        <taxon>Eumalacostraca</taxon>
        <taxon>Peracarida</taxon>
        <taxon>Amphipoda</taxon>
        <taxon>Senticaudata</taxon>
        <taxon>Talitrida</taxon>
        <taxon>Talitroidea</taxon>
        <taxon>Hyalellidae</taxon>
        <taxon>Hyalella</taxon>
    </lineage>
</organism>
<evidence type="ECO:0000256" key="3">
    <source>
        <dbReference type="ARBA" id="ARBA00022603"/>
    </source>
</evidence>
<evidence type="ECO:0000256" key="5">
    <source>
        <dbReference type="ARBA" id="ARBA00022691"/>
    </source>
</evidence>
<dbReference type="Gene3D" id="6.20.240.40">
    <property type="match status" value="1"/>
</dbReference>
<evidence type="ECO:0000259" key="13">
    <source>
        <dbReference type="PROSITE" id="PS51686"/>
    </source>
</evidence>
<feature type="domain" description="SAM-dependent MTase RsmB/NOP-type" evidence="13">
    <location>
        <begin position="279"/>
        <end position="438"/>
    </location>
</feature>
<feature type="binding site" evidence="11">
    <location>
        <position position="324"/>
    </location>
    <ligand>
        <name>S-adenosyl-L-methionine</name>
        <dbReference type="ChEBI" id="CHEBI:59789"/>
    </ligand>
</feature>
<accession>A0A8B7NGZ4</accession>